<feature type="region of interest" description="Disordered" evidence="1">
    <location>
        <begin position="101"/>
        <end position="124"/>
    </location>
</feature>
<reference evidence="2" key="1">
    <citation type="journal article" date="2008" name="Nature">
        <title>The amphioxus genome and the evolution of the chordate karyotype.</title>
        <authorList>
            <consortium name="US DOE Joint Genome Institute (JGI-PGF)"/>
            <person name="Putnam N.H."/>
            <person name="Butts T."/>
            <person name="Ferrier D.E.K."/>
            <person name="Furlong R.F."/>
            <person name="Hellsten U."/>
            <person name="Kawashima T."/>
            <person name="Robinson-Rechavi M."/>
            <person name="Shoguchi E."/>
            <person name="Terry A."/>
            <person name="Yu J.-K."/>
            <person name="Benito-Gutierrez E.L."/>
            <person name="Dubchak I."/>
            <person name="Garcia-Fernandez J."/>
            <person name="Gibson-Brown J.J."/>
            <person name="Grigoriev I.V."/>
            <person name="Horton A.C."/>
            <person name="de Jong P.J."/>
            <person name="Jurka J."/>
            <person name="Kapitonov V.V."/>
            <person name="Kohara Y."/>
            <person name="Kuroki Y."/>
            <person name="Lindquist E."/>
            <person name="Lucas S."/>
            <person name="Osoegawa K."/>
            <person name="Pennacchio L.A."/>
            <person name="Salamov A.A."/>
            <person name="Satou Y."/>
            <person name="Sauka-Spengler T."/>
            <person name="Schmutz J."/>
            <person name="Shin-I T."/>
            <person name="Toyoda A."/>
            <person name="Bronner-Fraser M."/>
            <person name="Fujiyama A."/>
            <person name="Holland L.Z."/>
            <person name="Holland P.W.H."/>
            <person name="Satoh N."/>
            <person name="Rokhsar D.S."/>
        </authorList>
    </citation>
    <scope>NUCLEOTIDE SEQUENCE [LARGE SCALE GENOMIC DNA]</scope>
    <source>
        <strain evidence="2">S238N-H82</strain>
        <tissue evidence="2">Testes</tissue>
    </source>
</reference>
<evidence type="ECO:0000256" key="1">
    <source>
        <dbReference type="SAM" id="MobiDB-lite"/>
    </source>
</evidence>
<dbReference type="EMBL" id="GG666533">
    <property type="protein sequence ID" value="EEN58238.1"/>
    <property type="molecule type" value="Genomic_DNA"/>
</dbReference>
<sequence>MTQLDIDNTAYNVTSAWGGNTECAVQKEAALVHLNIRLVKDKKLSRTQRKGSRIAQEKIFELWTQYETGQKTARELLSACSHYWPEPARHFVGNLKSTSGIMSGGQQKSQTGDTGADTTPMQHPQTDWRSIADAAASISNPMYASRPVGISRMISQTVVSFLFINTRPNCMLKFETPSRALLWLNEAKAAKLYAAGLQSRLEGQDGARHRQEAVGPSPFRVLLETRTRQD</sequence>
<protein>
    <submittedName>
        <fullName evidence="2">Uncharacterized protein</fullName>
    </submittedName>
</protein>
<proteinExistence type="predicted"/>
<feature type="region of interest" description="Disordered" evidence="1">
    <location>
        <begin position="204"/>
        <end position="230"/>
    </location>
</feature>
<dbReference type="AlphaFoldDB" id="C3YND2"/>
<name>C3YND2_BRAFL</name>
<gene>
    <name evidence="2" type="ORF">BRAFLDRAFT_76914</name>
</gene>
<organism>
    <name type="scientific">Branchiostoma floridae</name>
    <name type="common">Florida lancelet</name>
    <name type="synonym">Amphioxus</name>
    <dbReference type="NCBI Taxonomy" id="7739"/>
    <lineage>
        <taxon>Eukaryota</taxon>
        <taxon>Metazoa</taxon>
        <taxon>Chordata</taxon>
        <taxon>Cephalochordata</taxon>
        <taxon>Leptocardii</taxon>
        <taxon>Amphioxiformes</taxon>
        <taxon>Branchiostomatidae</taxon>
        <taxon>Branchiostoma</taxon>
    </lineage>
</organism>
<evidence type="ECO:0000313" key="2">
    <source>
        <dbReference type="EMBL" id="EEN58238.1"/>
    </source>
</evidence>
<accession>C3YND2</accession>
<dbReference type="InParanoid" id="C3YND2"/>